<dbReference type="EMBL" id="JARTCD010000019">
    <property type="protein sequence ID" value="KAJ8659206.1"/>
    <property type="molecule type" value="Genomic_DNA"/>
</dbReference>
<feature type="chain" id="PRO_5041901858" evidence="1">
    <location>
        <begin position="22"/>
        <end position="273"/>
    </location>
</feature>
<name>A0AAD7V644_9FUNG</name>
<gene>
    <name evidence="2" type="ORF">O0I10_004920</name>
</gene>
<proteinExistence type="predicted"/>
<reference evidence="2 3" key="1">
    <citation type="submission" date="2023-03" db="EMBL/GenBank/DDBJ databases">
        <title>Genome sequence of Lichtheimia ornata CBS 291.66.</title>
        <authorList>
            <person name="Mohabir J.T."/>
            <person name="Shea T.P."/>
            <person name="Kurbessoian T."/>
            <person name="Berby B."/>
            <person name="Fontaine J."/>
            <person name="Livny J."/>
            <person name="Gnirke A."/>
            <person name="Stajich J.E."/>
            <person name="Cuomo C.A."/>
        </authorList>
    </citation>
    <scope>NUCLEOTIDE SEQUENCE [LARGE SCALE GENOMIC DNA]</scope>
    <source>
        <strain evidence="2">CBS 291.66</strain>
    </source>
</reference>
<keyword evidence="3" id="KW-1185">Reference proteome</keyword>
<evidence type="ECO:0000313" key="2">
    <source>
        <dbReference type="EMBL" id="KAJ8659206.1"/>
    </source>
</evidence>
<comment type="caution">
    <text evidence="2">The sequence shown here is derived from an EMBL/GenBank/DDBJ whole genome shotgun (WGS) entry which is preliminary data.</text>
</comment>
<dbReference type="Proteomes" id="UP001234581">
    <property type="component" value="Unassembled WGS sequence"/>
</dbReference>
<organism evidence="2 3">
    <name type="scientific">Lichtheimia ornata</name>
    <dbReference type="NCBI Taxonomy" id="688661"/>
    <lineage>
        <taxon>Eukaryota</taxon>
        <taxon>Fungi</taxon>
        <taxon>Fungi incertae sedis</taxon>
        <taxon>Mucoromycota</taxon>
        <taxon>Mucoromycotina</taxon>
        <taxon>Mucoromycetes</taxon>
        <taxon>Mucorales</taxon>
        <taxon>Lichtheimiaceae</taxon>
        <taxon>Lichtheimia</taxon>
    </lineage>
</organism>
<dbReference type="GeneID" id="83212333"/>
<dbReference type="AlphaFoldDB" id="A0AAD7V644"/>
<accession>A0AAD7V644</accession>
<feature type="signal peptide" evidence="1">
    <location>
        <begin position="1"/>
        <end position="21"/>
    </location>
</feature>
<protein>
    <submittedName>
        <fullName evidence="2">Uncharacterized protein</fullName>
    </submittedName>
</protein>
<keyword evidence="1" id="KW-0732">Signal</keyword>
<evidence type="ECO:0000313" key="3">
    <source>
        <dbReference type="Proteomes" id="UP001234581"/>
    </source>
</evidence>
<dbReference type="RefSeq" id="XP_058344119.1">
    <property type="nucleotide sequence ID" value="XM_058484969.1"/>
</dbReference>
<sequence>MSKQMSSAILLFYCLLRLVSGFYVPSSSRDLVGDTAHYHHRHHHHRRHDLTTSDDDSTAIFGTWYMVGASPNMQNMMVNSNLSAMQGMACGCAYMDLAADEGTMDAAANDQCNNMVDVKTYCDLTSSNGNPSATGQIATIGSAIPENTTNATSSGQEITLEYTIDTLILSLGNWSQAPAMNQSIPVNYTMEIHSKLLNASSSCDDSNGGSSCDGGLLSWTDLDSQRYTALYTHEATVNQSMFDDLVKQAGDQGKDLVHLNTTCASSNSTIHNM</sequence>
<evidence type="ECO:0000256" key="1">
    <source>
        <dbReference type="SAM" id="SignalP"/>
    </source>
</evidence>